<feature type="region of interest" description="Disordered" evidence="1">
    <location>
        <begin position="27"/>
        <end position="55"/>
    </location>
</feature>
<sequence length="188" mass="20709">MCIGQRTELFLVVCFCSVQERTRRKELEEEMAEAATESHEDPSEETVDLGPLEPEDSGTFQQVTNILNIMERESTKTDAAGAGFDMRRRLASVIITEKATTEPSVVMNALIRCLQVPEISTQRKVNIYNILQEVTQQEEERSVQRLVAIASREMRGMLEVAGVLPCPPATAPGAGLWGAGGMPEASVR</sequence>
<protein>
    <submittedName>
        <fullName evidence="2">Uncharacterized protein</fullName>
    </submittedName>
</protein>
<evidence type="ECO:0000313" key="2">
    <source>
        <dbReference type="EMBL" id="CAI9152512.1"/>
    </source>
</evidence>
<evidence type="ECO:0000313" key="3">
    <source>
        <dbReference type="Proteomes" id="UP001176941"/>
    </source>
</evidence>
<reference evidence="2" key="1">
    <citation type="submission" date="2023-04" db="EMBL/GenBank/DDBJ databases">
        <authorList>
            <consortium name="ELIXIR-Norway"/>
        </authorList>
    </citation>
    <scope>NUCLEOTIDE SEQUENCE [LARGE SCALE GENOMIC DNA]</scope>
</reference>
<dbReference type="EMBL" id="OX459937">
    <property type="protein sequence ID" value="CAI9152512.1"/>
    <property type="molecule type" value="Genomic_DNA"/>
</dbReference>
<dbReference type="Proteomes" id="UP001176941">
    <property type="component" value="Chromosome 1"/>
</dbReference>
<proteinExistence type="predicted"/>
<accession>A0ABN8XSY6</accession>
<organism evidence="2 3">
    <name type="scientific">Rangifer tarandus platyrhynchus</name>
    <name type="common">Svalbard reindeer</name>
    <dbReference type="NCBI Taxonomy" id="3082113"/>
    <lineage>
        <taxon>Eukaryota</taxon>
        <taxon>Metazoa</taxon>
        <taxon>Chordata</taxon>
        <taxon>Craniata</taxon>
        <taxon>Vertebrata</taxon>
        <taxon>Euteleostomi</taxon>
        <taxon>Mammalia</taxon>
        <taxon>Eutheria</taxon>
        <taxon>Laurasiatheria</taxon>
        <taxon>Artiodactyla</taxon>
        <taxon>Ruminantia</taxon>
        <taxon>Pecora</taxon>
        <taxon>Cervidae</taxon>
        <taxon>Odocoileinae</taxon>
        <taxon>Rangifer</taxon>
    </lineage>
</organism>
<name>A0ABN8XSY6_RANTA</name>
<gene>
    <name evidence="2" type="ORF">MRATA1EN1_LOCUS1474</name>
</gene>
<keyword evidence="3" id="KW-1185">Reference proteome</keyword>
<evidence type="ECO:0000256" key="1">
    <source>
        <dbReference type="SAM" id="MobiDB-lite"/>
    </source>
</evidence>